<keyword evidence="2" id="KW-1185">Reference proteome</keyword>
<reference evidence="1" key="2">
    <citation type="submission" date="2020-06" db="EMBL/GenBank/DDBJ databases">
        <title>Helianthus annuus Genome sequencing and assembly Release 2.</title>
        <authorList>
            <person name="Gouzy J."/>
            <person name="Langlade N."/>
            <person name="Munos S."/>
        </authorList>
    </citation>
    <scope>NUCLEOTIDE SEQUENCE</scope>
    <source>
        <tissue evidence="1">Leaves</tissue>
    </source>
</reference>
<gene>
    <name evidence="1" type="ORF">HanXRQr2_Chr04g0139321</name>
</gene>
<organism evidence="1 2">
    <name type="scientific">Helianthus annuus</name>
    <name type="common">Common sunflower</name>
    <dbReference type="NCBI Taxonomy" id="4232"/>
    <lineage>
        <taxon>Eukaryota</taxon>
        <taxon>Viridiplantae</taxon>
        <taxon>Streptophyta</taxon>
        <taxon>Embryophyta</taxon>
        <taxon>Tracheophyta</taxon>
        <taxon>Spermatophyta</taxon>
        <taxon>Magnoliopsida</taxon>
        <taxon>eudicotyledons</taxon>
        <taxon>Gunneridae</taxon>
        <taxon>Pentapetalae</taxon>
        <taxon>asterids</taxon>
        <taxon>campanulids</taxon>
        <taxon>Asterales</taxon>
        <taxon>Asteraceae</taxon>
        <taxon>Asteroideae</taxon>
        <taxon>Heliantheae alliance</taxon>
        <taxon>Heliantheae</taxon>
        <taxon>Helianthus</taxon>
    </lineage>
</organism>
<comment type="caution">
    <text evidence="1">The sequence shown here is derived from an EMBL/GenBank/DDBJ whole genome shotgun (WGS) entry which is preliminary data.</text>
</comment>
<proteinExistence type="predicted"/>
<evidence type="ECO:0000313" key="1">
    <source>
        <dbReference type="EMBL" id="KAF5807902.1"/>
    </source>
</evidence>
<protein>
    <submittedName>
        <fullName evidence="1">Uncharacterized protein</fullName>
    </submittedName>
</protein>
<evidence type="ECO:0000313" key="2">
    <source>
        <dbReference type="Proteomes" id="UP000215914"/>
    </source>
</evidence>
<dbReference type="Gramene" id="mRNA:HanXRQr2_Chr04g0139321">
    <property type="protein sequence ID" value="CDS:HanXRQr2_Chr04g0139321.1"/>
    <property type="gene ID" value="HanXRQr2_Chr04g0139321"/>
</dbReference>
<dbReference type="Proteomes" id="UP000215914">
    <property type="component" value="Unassembled WGS sequence"/>
</dbReference>
<dbReference type="EMBL" id="MNCJ02000319">
    <property type="protein sequence ID" value="KAF5807902.1"/>
    <property type="molecule type" value="Genomic_DNA"/>
</dbReference>
<reference evidence="1" key="1">
    <citation type="journal article" date="2017" name="Nature">
        <title>The sunflower genome provides insights into oil metabolism, flowering and Asterid evolution.</title>
        <authorList>
            <person name="Badouin H."/>
            <person name="Gouzy J."/>
            <person name="Grassa C.J."/>
            <person name="Murat F."/>
            <person name="Staton S.E."/>
            <person name="Cottret L."/>
            <person name="Lelandais-Briere C."/>
            <person name="Owens G.L."/>
            <person name="Carrere S."/>
            <person name="Mayjonade B."/>
            <person name="Legrand L."/>
            <person name="Gill N."/>
            <person name="Kane N.C."/>
            <person name="Bowers J.E."/>
            <person name="Hubner S."/>
            <person name="Bellec A."/>
            <person name="Berard A."/>
            <person name="Berges H."/>
            <person name="Blanchet N."/>
            <person name="Boniface M.C."/>
            <person name="Brunel D."/>
            <person name="Catrice O."/>
            <person name="Chaidir N."/>
            <person name="Claudel C."/>
            <person name="Donnadieu C."/>
            <person name="Faraut T."/>
            <person name="Fievet G."/>
            <person name="Helmstetter N."/>
            <person name="King M."/>
            <person name="Knapp S.J."/>
            <person name="Lai Z."/>
            <person name="Le Paslier M.C."/>
            <person name="Lippi Y."/>
            <person name="Lorenzon L."/>
            <person name="Mandel J.R."/>
            <person name="Marage G."/>
            <person name="Marchand G."/>
            <person name="Marquand E."/>
            <person name="Bret-Mestries E."/>
            <person name="Morien E."/>
            <person name="Nambeesan S."/>
            <person name="Nguyen T."/>
            <person name="Pegot-Espagnet P."/>
            <person name="Pouilly N."/>
            <person name="Raftis F."/>
            <person name="Sallet E."/>
            <person name="Schiex T."/>
            <person name="Thomas J."/>
            <person name="Vandecasteele C."/>
            <person name="Vares D."/>
            <person name="Vear F."/>
            <person name="Vautrin S."/>
            <person name="Crespi M."/>
            <person name="Mangin B."/>
            <person name="Burke J.M."/>
            <person name="Salse J."/>
            <person name="Munos S."/>
            <person name="Vincourt P."/>
            <person name="Rieseberg L.H."/>
            <person name="Langlade N.B."/>
        </authorList>
    </citation>
    <scope>NUCLEOTIDE SEQUENCE</scope>
    <source>
        <tissue evidence="1">Leaves</tissue>
    </source>
</reference>
<name>A0A9K3J3T1_HELAN</name>
<accession>A0A9K3J3T1</accession>
<dbReference type="AlphaFoldDB" id="A0A9K3J3T1"/>
<sequence length="76" mass="9612">MDLQRSRNKRKVIHAIVLQTVWWLWKTRNEKVFRGKLGVIQRIIEEIKEESYQYLKQRSKFKSIQRQQWWDFNFIM</sequence>